<comment type="caution">
    <text evidence="1">The sequence shown here is derived from an EMBL/GenBank/DDBJ whole genome shotgun (WGS) entry which is preliminary data.</text>
</comment>
<dbReference type="STRING" id="1817756.A2140_06470"/>
<reference evidence="1 2" key="1">
    <citation type="journal article" date="2016" name="Nat. Commun.">
        <title>Thousands of microbial genomes shed light on interconnected biogeochemical processes in an aquifer system.</title>
        <authorList>
            <person name="Anantharaman K."/>
            <person name="Brown C.T."/>
            <person name="Hug L.A."/>
            <person name="Sharon I."/>
            <person name="Castelle C.J."/>
            <person name="Probst A.J."/>
            <person name="Thomas B.C."/>
            <person name="Singh A."/>
            <person name="Wilkins M.J."/>
            <person name="Karaoz U."/>
            <person name="Brodie E.L."/>
            <person name="Williams K.H."/>
            <person name="Hubbard S.S."/>
            <person name="Banfield J.F."/>
        </authorList>
    </citation>
    <scope>NUCLEOTIDE SEQUENCE [LARGE SCALE GENOMIC DNA]</scope>
</reference>
<dbReference type="InterPro" id="IPR042520">
    <property type="entry name" value="GshA_N"/>
</dbReference>
<name>A0A1F6SXT6_9PROT</name>
<proteinExistence type="predicted"/>
<dbReference type="GO" id="GO:0016874">
    <property type="term" value="F:ligase activity"/>
    <property type="evidence" value="ECO:0007669"/>
    <property type="project" value="UniProtKB-KW"/>
</dbReference>
<dbReference type="Proteomes" id="UP000178379">
    <property type="component" value="Unassembled WGS sequence"/>
</dbReference>
<dbReference type="Pfam" id="PF08886">
    <property type="entry name" value="GshA"/>
    <property type="match status" value="1"/>
</dbReference>
<protein>
    <submittedName>
        <fullName evidence="1">Glutamate--cysteine ligase</fullName>
    </submittedName>
</protein>
<evidence type="ECO:0000313" key="2">
    <source>
        <dbReference type="Proteomes" id="UP000178379"/>
    </source>
</evidence>
<dbReference type="InterPro" id="IPR011718">
    <property type="entry name" value="GshA"/>
</dbReference>
<keyword evidence="1" id="KW-0436">Ligase</keyword>
<accession>A0A1F6SXT6</accession>
<dbReference type="AlphaFoldDB" id="A0A1F6SXT6"/>
<dbReference type="EMBL" id="MFSQ01000142">
    <property type="protein sequence ID" value="OGI37674.1"/>
    <property type="molecule type" value="Genomic_DNA"/>
</dbReference>
<dbReference type="Gene3D" id="3.40.50.11280">
    <property type="entry name" value="Glutamate-cysteine ligase, N-terminal domain"/>
    <property type="match status" value="1"/>
</dbReference>
<dbReference type="NCBIfam" id="TIGR02049">
    <property type="entry name" value="gshA_ferroox"/>
    <property type="match status" value="1"/>
</dbReference>
<sequence>MGNEALSAVPHLTTAPHGPPLPLETLFLDNQSAIEHWFRTRFTETPAPFYCSVDLRNSGFKLAPVDTNLYPAGFNNLNPAFESLVVQAVQSAIAHVCPSARNMLLIPENHTRNTYYLENLATLAALLRAAGLNLRLGTLLPEITEATTLSLPSGRTVTLEPMVREGNRIRVGDFEPCTVLLNNDLSSGCPPILEGLDQPVIPPLALGWWKRRKSNHFLHYQTLARNFAEYLDIDPWFIDPAFMTCGKIDFQKREGEDCLASSVDFVLEQVTKKYREYGISHEPFAIVKADSGTYGMGIMTVRKSDDVRDLNRKQRAKMAYGKEGQTVSEVLVQEGVYTFETWEPEHAVAEPVVCMVDRFVVGGFYRVHRNRGKDENLNAPGSHFEPLAFADGTEARGASQGCDVRAFAEPGTYPDLSGNTNAVPNRFYAYGVVARLALLAAARETQEAGGVKKL</sequence>
<gene>
    <name evidence="1" type="ORF">A2140_06470</name>
</gene>
<evidence type="ECO:0000313" key="1">
    <source>
        <dbReference type="EMBL" id="OGI37674.1"/>
    </source>
</evidence>
<organism evidence="1 2">
    <name type="scientific">Candidatus Muproteobacteria bacterium RBG_16_62_13</name>
    <dbReference type="NCBI Taxonomy" id="1817756"/>
    <lineage>
        <taxon>Bacteria</taxon>
        <taxon>Pseudomonadati</taxon>
        <taxon>Pseudomonadota</taxon>
        <taxon>Candidatus Muproteobacteria</taxon>
    </lineage>
</organism>